<evidence type="ECO:0000256" key="1">
    <source>
        <dbReference type="SAM" id="Phobius"/>
    </source>
</evidence>
<dbReference type="STRING" id="1095629.A0A0C9WVI3"/>
<evidence type="ECO:0000313" key="2">
    <source>
        <dbReference type="EMBL" id="KIJ92748.1"/>
    </source>
</evidence>
<keyword evidence="1" id="KW-1133">Transmembrane helix</keyword>
<keyword evidence="1" id="KW-0812">Transmembrane</keyword>
<evidence type="ECO:0000313" key="3">
    <source>
        <dbReference type="Proteomes" id="UP000054477"/>
    </source>
</evidence>
<feature type="transmembrane region" description="Helical" evidence="1">
    <location>
        <begin position="14"/>
        <end position="38"/>
    </location>
</feature>
<reference evidence="3" key="2">
    <citation type="submission" date="2015-01" db="EMBL/GenBank/DDBJ databases">
        <title>Evolutionary Origins and Diversification of the Mycorrhizal Mutualists.</title>
        <authorList>
            <consortium name="DOE Joint Genome Institute"/>
            <consortium name="Mycorrhizal Genomics Consortium"/>
            <person name="Kohler A."/>
            <person name="Kuo A."/>
            <person name="Nagy L.G."/>
            <person name="Floudas D."/>
            <person name="Copeland A."/>
            <person name="Barry K.W."/>
            <person name="Cichocki N."/>
            <person name="Veneault-Fourrey C."/>
            <person name="LaButti K."/>
            <person name="Lindquist E.A."/>
            <person name="Lipzen A."/>
            <person name="Lundell T."/>
            <person name="Morin E."/>
            <person name="Murat C."/>
            <person name="Riley R."/>
            <person name="Ohm R."/>
            <person name="Sun H."/>
            <person name="Tunlid A."/>
            <person name="Henrissat B."/>
            <person name="Grigoriev I.V."/>
            <person name="Hibbett D.S."/>
            <person name="Martin F."/>
        </authorList>
    </citation>
    <scope>NUCLEOTIDE SEQUENCE [LARGE SCALE GENOMIC DNA]</scope>
    <source>
        <strain evidence="3">LaAM-08-1</strain>
    </source>
</reference>
<organism evidence="2 3">
    <name type="scientific">Laccaria amethystina LaAM-08-1</name>
    <dbReference type="NCBI Taxonomy" id="1095629"/>
    <lineage>
        <taxon>Eukaryota</taxon>
        <taxon>Fungi</taxon>
        <taxon>Dikarya</taxon>
        <taxon>Basidiomycota</taxon>
        <taxon>Agaricomycotina</taxon>
        <taxon>Agaricomycetes</taxon>
        <taxon>Agaricomycetidae</taxon>
        <taxon>Agaricales</taxon>
        <taxon>Agaricineae</taxon>
        <taxon>Hydnangiaceae</taxon>
        <taxon>Laccaria</taxon>
    </lineage>
</organism>
<dbReference type="HOGENOM" id="CLU_1067723_0_0_1"/>
<dbReference type="OrthoDB" id="3061387at2759"/>
<dbReference type="AlphaFoldDB" id="A0A0C9WVI3"/>
<name>A0A0C9WVI3_9AGAR</name>
<feature type="non-terminal residue" evidence="2">
    <location>
        <position position="1"/>
    </location>
</feature>
<protein>
    <submittedName>
        <fullName evidence="2">Uncharacterized protein</fullName>
    </submittedName>
</protein>
<reference evidence="2 3" key="1">
    <citation type="submission" date="2014-04" db="EMBL/GenBank/DDBJ databases">
        <authorList>
            <consortium name="DOE Joint Genome Institute"/>
            <person name="Kuo A."/>
            <person name="Kohler A."/>
            <person name="Nagy L.G."/>
            <person name="Floudas D."/>
            <person name="Copeland A."/>
            <person name="Barry K.W."/>
            <person name="Cichocki N."/>
            <person name="Veneault-Fourrey C."/>
            <person name="LaButti K."/>
            <person name="Lindquist E.A."/>
            <person name="Lipzen A."/>
            <person name="Lundell T."/>
            <person name="Morin E."/>
            <person name="Murat C."/>
            <person name="Sun H."/>
            <person name="Tunlid A."/>
            <person name="Henrissat B."/>
            <person name="Grigoriev I.V."/>
            <person name="Hibbett D.S."/>
            <person name="Martin F."/>
            <person name="Nordberg H.P."/>
            <person name="Cantor M.N."/>
            <person name="Hua S.X."/>
        </authorList>
    </citation>
    <scope>NUCLEOTIDE SEQUENCE [LARGE SCALE GENOMIC DNA]</scope>
    <source>
        <strain evidence="2 3">LaAM-08-1</strain>
    </source>
</reference>
<keyword evidence="1" id="KW-0472">Membrane</keyword>
<sequence length="261" mass="27481">ATSVTGAAARRTPVGAIVGGIAGGITLLALVISLLSCWHRQQGHGALQSVGESGGPEPLITQFNGGGGSLAVSASGMPYMQPLAVRSKAPMTTVIISGGESSNTDHQANMREVVLSPPDSQQLPSSLEKVLLSSTSNSSVLSTSSNNRSASPLLTSPLNVTGTQEELRVVQHNIVQLEESSVGPGRSVTLRRQTSGEAEIIEEEMHMSVADMQEAIWSQREQIRVLREQQQSAWAQGLSDDPPPGYMPMEVGMQISREASS</sequence>
<keyword evidence="3" id="KW-1185">Reference proteome</keyword>
<gene>
    <name evidence="2" type="ORF">K443DRAFT_685077</name>
</gene>
<dbReference type="Proteomes" id="UP000054477">
    <property type="component" value="Unassembled WGS sequence"/>
</dbReference>
<proteinExistence type="predicted"/>
<dbReference type="EMBL" id="KN838887">
    <property type="protein sequence ID" value="KIJ92748.1"/>
    <property type="molecule type" value="Genomic_DNA"/>
</dbReference>
<accession>A0A0C9WVI3</accession>